<evidence type="ECO:0000313" key="1">
    <source>
        <dbReference type="EMBL" id="KAK4338012.1"/>
    </source>
</evidence>
<proteinExistence type="predicted"/>
<gene>
    <name evidence="1" type="ORF">RND71_042499</name>
</gene>
<name>A0AAE1QTT8_9SOLA</name>
<keyword evidence="2" id="KW-1185">Reference proteome</keyword>
<protein>
    <submittedName>
        <fullName evidence="1">Uncharacterized protein</fullName>
    </submittedName>
</protein>
<dbReference type="AlphaFoldDB" id="A0AAE1QTT8"/>
<accession>A0AAE1QTT8</accession>
<reference evidence="1" key="1">
    <citation type="submission" date="2023-12" db="EMBL/GenBank/DDBJ databases">
        <title>Genome assembly of Anisodus tanguticus.</title>
        <authorList>
            <person name="Wang Y.-J."/>
        </authorList>
    </citation>
    <scope>NUCLEOTIDE SEQUENCE</scope>
    <source>
        <strain evidence="1">KB-2021</strain>
        <tissue evidence="1">Leaf</tissue>
    </source>
</reference>
<sequence>MDLSRMTLHPSPEVYNVLIIQEKHLSHGVWNGTLAEHKAPISTPYGSQILEAPWERLIPMQPSPHRRAQYPPEAHTALAQKWTHCRVSEDETRDVLAICRDVLNNLTEDRPQVNSSILSSISRGNIME</sequence>
<comment type="caution">
    <text evidence="1">The sequence shown here is derived from an EMBL/GenBank/DDBJ whole genome shotgun (WGS) entry which is preliminary data.</text>
</comment>
<dbReference type="EMBL" id="JAVYJV010000024">
    <property type="protein sequence ID" value="KAK4338012.1"/>
    <property type="molecule type" value="Genomic_DNA"/>
</dbReference>
<organism evidence="1 2">
    <name type="scientific">Anisodus tanguticus</name>
    <dbReference type="NCBI Taxonomy" id="243964"/>
    <lineage>
        <taxon>Eukaryota</taxon>
        <taxon>Viridiplantae</taxon>
        <taxon>Streptophyta</taxon>
        <taxon>Embryophyta</taxon>
        <taxon>Tracheophyta</taxon>
        <taxon>Spermatophyta</taxon>
        <taxon>Magnoliopsida</taxon>
        <taxon>eudicotyledons</taxon>
        <taxon>Gunneridae</taxon>
        <taxon>Pentapetalae</taxon>
        <taxon>asterids</taxon>
        <taxon>lamiids</taxon>
        <taxon>Solanales</taxon>
        <taxon>Solanaceae</taxon>
        <taxon>Solanoideae</taxon>
        <taxon>Hyoscyameae</taxon>
        <taxon>Anisodus</taxon>
    </lineage>
</organism>
<evidence type="ECO:0000313" key="2">
    <source>
        <dbReference type="Proteomes" id="UP001291623"/>
    </source>
</evidence>
<dbReference type="Proteomes" id="UP001291623">
    <property type="component" value="Unassembled WGS sequence"/>
</dbReference>